<accession>A0ABN2TD16</accession>
<feature type="region of interest" description="Disordered" evidence="1">
    <location>
        <begin position="52"/>
        <end position="94"/>
    </location>
</feature>
<evidence type="ECO:0000313" key="3">
    <source>
        <dbReference type="Proteomes" id="UP001500755"/>
    </source>
</evidence>
<evidence type="ECO:0000313" key="2">
    <source>
        <dbReference type="EMBL" id="GAA2003919.1"/>
    </source>
</evidence>
<sequence>MRRVVTHVDRTVHSLIHSARSTRTNRIGRTFHGLVRPTLVVRLRGNGSGLARLRLAPPGFARPDPEAPRPASDRAASRRRSLRLTGAGAGAVAGPDSTVCASEFAGPAVSRTAGSVSVCVLVMPRLLPCGTRRRSR</sequence>
<comment type="caution">
    <text evidence="2">The sequence shown here is derived from an EMBL/GenBank/DDBJ whole genome shotgun (WGS) entry which is preliminary data.</text>
</comment>
<feature type="compositionally biased region" description="Basic and acidic residues" evidence="1">
    <location>
        <begin position="63"/>
        <end position="76"/>
    </location>
</feature>
<evidence type="ECO:0000256" key="1">
    <source>
        <dbReference type="SAM" id="MobiDB-lite"/>
    </source>
</evidence>
<keyword evidence="3" id="KW-1185">Reference proteome</keyword>
<dbReference type="Proteomes" id="UP001500755">
    <property type="component" value="Unassembled WGS sequence"/>
</dbReference>
<dbReference type="EMBL" id="BAAANO010000010">
    <property type="protein sequence ID" value="GAA2003919.1"/>
    <property type="molecule type" value="Genomic_DNA"/>
</dbReference>
<organism evidence="2 3">
    <name type="scientific">Brevibacterium samyangense</name>
    <dbReference type="NCBI Taxonomy" id="366888"/>
    <lineage>
        <taxon>Bacteria</taxon>
        <taxon>Bacillati</taxon>
        <taxon>Actinomycetota</taxon>
        <taxon>Actinomycetes</taxon>
        <taxon>Micrococcales</taxon>
        <taxon>Brevibacteriaceae</taxon>
        <taxon>Brevibacterium</taxon>
    </lineage>
</organism>
<name>A0ABN2TD16_9MICO</name>
<protein>
    <submittedName>
        <fullName evidence="2">Uncharacterized protein</fullName>
    </submittedName>
</protein>
<gene>
    <name evidence="2" type="ORF">GCM10009755_11420</name>
</gene>
<proteinExistence type="predicted"/>
<reference evidence="2 3" key="1">
    <citation type="journal article" date="2019" name="Int. J. Syst. Evol. Microbiol.">
        <title>The Global Catalogue of Microorganisms (GCM) 10K type strain sequencing project: providing services to taxonomists for standard genome sequencing and annotation.</title>
        <authorList>
            <consortium name="The Broad Institute Genomics Platform"/>
            <consortium name="The Broad Institute Genome Sequencing Center for Infectious Disease"/>
            <person name="Wu L."/>
            <person name="Ma J."/>
        </authorList>
    </citation>
    <scope>NUCLEOTIDE SEQUENCE [LARGE SCALE GENOMIC DNA]</scope>
    <source>
        <strain evidence="2 3">JCM 14546</strain>
    </source>
</reference>